<reference evidence="1" key="1">
    <citation type="submission" date="2020-05" db="UniProtKB">
        <authorList>
            <consortium name="EnsemblMetazoa"/>
        </authorList>
    </citation>
    <scope>IDENTIFICATION</scope>
    <source>
        <strain evidence="1">Yale</strain>
    </source>
</reference>
<accession>A0A1B0FFU7</accession>
<proteinExistence type="predicted"/>
<name>A0A1B0FFU7_GLOMM</name>
<dbReference type="EMBL" id="CCAG010002015">
    <property type="status" value="NOT_ANNOTATED_CDS"/>
    <property type="molecule type" value="Genomic_DNA"/>
</dbReference>
<sequence>MFLTPVYNISGVVCGSGIADTDAGSGDVINSLSLELLIIEETLCDSAATTVGIHKRGVGTRNHSSSYLFLCSISFADQNNASFDFLFGFELEPS</sequence>
<evidence type="ECO:0000313" key="2">
    <source>
        <dbReference type="Proteomes" id="UP000092444"/>
    </source>
</evidence>
<protein>
    <submittedName>
        <fullName evidence="1">Uncharacterized protein</fullName>
    </submittedName>
</protein>
<evidence type="ECO:0000313" key="1">
    <source>
        <dbReference type="EnsemblMetazoa" id="GMOY002514-PA"/>
    </source>
</evidence>
<dbReference type="Proteomes" id="UP000092444">
    <property type="component" value="Unassembled WGS sequence"/>
</dbReference>
<dbReference type="VEuPathDB" id="VectorBase:GMOY002514"/>
<dbReference type="EnsemblMetazoa" id="GMOY002514-RA">
    <property type="protein sequence ID" value="GMOY002514-PA"/>
    <property type="gene ID" value="GMOY002514"/>
</dbReference>
<keyword evidence="2" id="KW-1185">Reference proteome</keyword>
<organism evidence="1 2">
    <name type="scientific">Glossina morsitans morsitans</name>
    <name type="common">Savannah tsetse fly</name>
    <dbReference type="NCBI Taxonomy" id="37546"/>
    <lineage>
        <taxon>Eukaryota</taxon>
        <taxon>Metazoa</taxon>
        <taxon>Ecdysozoa</taxon>
        <taxon>Arthropoda</taxon>
        <taxon>Hexapoda</taxon>
        <taxon>Insecta</taxon>
        <taxon>Pterygota</taxon>
        <taxon>Neoptera</taxon>
        <taxon>Endopterygota</taxon>
        <taxon>Diptera</taxon>
        <taxon>Brachycera</taxon>
        <taxon>Muscomorpha</taxon>
        <taxon>Hippoboscoidea</taxon>
        <taxon>Glossinidae</taxon>
        <taxon>Glossina</taxon>
    </lineage>
</organism>
<dbReference type="AlphaFoldDB" id="A0A1B0FFU7"/>